<keyword evidence="11 16" id="KW-0067">ATP-binding</keyword>
<dbReference type="PANTHER" id="PTHR45974">
    <property type="entry name" value="RECEPTOR-LIKE PROTEIN 55"/>
    <property type="match status" value="1"/>
</dbReference>
<dbReference type="SUPFAM" id="SSF52058">
    <property type="entry name" value="L domain-like"/>
    <property type="match status" value="1"/>
</dbReference>
<dbReference type="GO" id="GO:0016020">
    <property type="term" value="C:membrane"/>
    <property type="evidence" value="ECO:0007669"/>
    <property type="project" value="UniProtKB-SubCell"/>
</dbReference>
<dbReference type="Pfam" id="PF00069">
    <property type="entry name" value="Pkinase"/>
    <property type="match status" value="1"/>
</dbReference>
<dbReference type="EC" id="2.7.11.1" evidence="2"/>
<dbReference type="PANTHER" id="PTHR45974:SF266">
    <property type="entry name" value="LEUCINE-RICH REPEAT RECEPTOR PROTEIN KINASE HPCA1"/>
    <property type="match status" value="1"/>
</dbReference>
<feature type="chain" id="PRO_5041920289" description="non-specific serine/threonine protein kinase" evidence="19">
    <location>
        <begin position="22"/>
        <end position="954"/>
    </location>
</feature>
<evidence type="ECO:0000256" key="1">
    <source>
        <dbReference type="ARBA" id="ARBA00004479"/>
    </source>
</evidence>
<proteinExistence type="predicted"/>
<dbReference type="Pfam" id="PF00560">
    <property type="entry name" value="LRR_1"/>
    <property type="match status" value="1"/>
</dbReference>
<evidence type="ECO:0000256" key="17">
    <source>
        <dbReference type="SAM" id="MobiDB-lite"/>
    </source>
</evidence>
<feature type="domain" description="Protein kinase" evidence="20">
    <location>
        <begin position="630"/>
        <end position="903"/>
    </location>
</feature>
<evidence type="ECO:0000256" key="5">
    <source>
        <dbReference type="ARBA" id="ARBA00022679"/>
    </source>
</evidence>
<keyword evidence="12 18" id="KW-1133">Transmembrane helix</keyword>
<evidence type="ECO:0000256" key="3">
    <source>
        <dbReference type="ARBA" id="ARBA00022527"/>
    </source>
</evidence>
<sequence>MEQVFQAFLLLLLYQSLLVSAQSFYRDFSSLQSLTESWQNKPPSWVGSDPCGRGWEGIECTNSRVTSILLASMNLVGKLSSDIQLLSELDTLDLSYNKGLTGTIPQEIGNLRKLKTLLLVGCSFSGSIPASIGSLQQLDFLALNYNQFSGNIPPTVGNLTNIIWLDLSDNQLEGPIPISKAGVLGLEKLLTAKHFHLGNNRLSGGIPAQLFSSNMSLIHVLLNNNQLNGSIPNTIGRVNSLQAVRFDGNQFSGSVPSTISNLRNLGDLYLSNNKLNGSLPDLTGMNLLAYVDLSNNTFDSSVIPSWASNLSLMTTLMLENTNLQGQIPVSLFNQPSLESVVLKGNQLNGTLDIGNANSNRLQLIDLENNTITDFTQKNMNYKVSVVLVRNRICLEAEASTKRYCQEPTSSSLYSTQPNNCSPLPCSSGQISSPNCQCSYPYTGTLFSRVISFSDLGNASYYKELEQSLVTAFQSQNLPVDSVSLSNPFRNPSTDYLQLSLKVFPSSSDRFNRTGVSNIAFVISSQLLNFPNFFLPYFFIGDVYGFDAAYGSKKSSHTGLIVGVVVAVVILLVLVLLAVIYAVRQRKRVKRSAELNPFVNWELNKNSGKAPQLKGARWFSLEDLKKYTNNFSEDNTVGSGGYGKVYRAVLPTGEQVAIKRAAKESMQGSGEFKTEIELLSRVHHKNLVSLAGFCFDKGEQMLVYEYIPNGTLMDSLSGKSEIKMDWMRRLKVAQGAARGLTYLHELADPPIIHRDIKSSNILLDERLNAKVADFGLSKLLVDTERGHVTTQVKGTMGYLDPEYYMTQQLTEKSDVYSFGVLMLELVTARRPIEKGKYIVREVQNVMDTSKELFNLHSIIDPFINKVTPPHGLEKFVALAMRCVREYAAQRPSMAEVVKEIENIMELAGLNPTSESDPTTEEIDVEARGGKLRHPYDHQEGFSYSGPFPSTKVEPQ</sequence>
<dbReference type="InterPro" id="IPR001611">
    <property type="entry name" value="Leu-rich_rpt"/>
</dbReference>
<keyword evidence="22" id="KW-1185">Reference proteome</keyword>
<dbReference type="FunFam" id="1.10.510.10:FF:000453">
    <property type="entry name" value="LRR receptor-like serine/threonine-protein kinase HSL2"/>
    <property type="match status" value="1"/>
</dbReference>
<dbReference type="Gene3D" id="3.80.10.10">
    <property type="entry name" value="Ribonuclease Inhibitor"/>
    <property type="match status" value="2"/>
</dbReference>
<dbReference type="FunFam" id="3.80.10.10:FF:000363">
    <property type="entry name" value="Leucine-rich repeat family protein"/>
    <property type="match status" value="1"/>
</dbReference>
<dbReference type="InterPro" id="IPR011009">
    <property type="entry name" value="Kinase-like_dom_sf"/>
</dbReference>
<dbReference type="FunFam" id="3.80.10.10:FF:000542">
    <property type="entry name" value="Leucine-rich repeat protein kinase family protein"/>
    <property type="match status" value="1"/>
</dbReference>
<dbReference type="InterPro" id="IPR000719">
    <property type="entry name" value="Prot_kinase_dom"/>
</dbReference>
<dbReference type="PROSITE" id="PS50011">
    <property type="entry name" value="PROTEIN_KINASE_DOM"/>
    <property type="match status" value="1"/>
</dbReference>
<evidence type="ECO:0000256" key="6">
    <source>
        <dbReference type="ARBA" id="ARBA00022692"/>
    </source>
</evidence>
<evidence type="ECO:0000256" key="12">
    <source>
        <dbReference type="ARBA" id="ARBA00022989"/>
    </source>
</evidence>
<keyword evidence="4" id="KW-0433">Leucine-rich repeat</keyword>
<feature type="signal peptide" evidence="19">
    <location>
        <begin position="1"/>
        <end position="21"/>
    </location>
</feature>
<evidence type="ECO:0000259" key="20">
    <source>
        <dbReference type="PROSITE" id="PS50011"/>
    </source>
</evidence>
<keyword evidence="14" id="KW-0675">Receptor</keyword>
<dbReference type="PROSITE" id="PS00108">
    <property type="entry name" value="PROTEIN_KINASE_ST"/>
    <property type="match status" value="1"/>
</dbReference>
<dbReference type="AlphaFoldDB" id="A0AAE1JJG9"/>
<dbReference type="InterPro" id="IPR032675">
    <property type="entry name" value="LRR_dom_sf"/>
</dbReference>
<dbReference type="Proteomes" id="UP001293593">
    <property type="component" value="Unassembled WGS sequence"/>
</dbReference>
<keyword evidence="5" id="KW-0808">Transferase</keyword>
<dbReference type="CDD" id="cd14066">
    <property type="entry name" value="STKc_IRAK"/>
    <property type="match status" value="1"/>
</dbReference>
<accession>A0AAE1JJG9</accession>
<keyword evidence="7 19" id="KW-0732">Signal</keyword>
<name>A0AAE1JJG9_9FABA</name>
<evidence type="ECO:0000256" key="4">
    <source>
        <dbReference type="ARBA" id="ARBA00022614"/>
    </source>
</evidence>
<feature type="binding site" evidence="16">
    <location>
        <position position="662"/>
    </location>
    <ligand>
        <name>ATP</name>
        <dbReference type="ChEBI" id="CHEBI:30616"/>
    </ligand>
</feature>
<protein>
    <recommendedName>
        <fullName evidence="2">non-specific serine/threonine protein kinase</fullName>
        <ecNumber evidence="2">2.7.11.1</ecNumber>
    </recommendedName>
</protein>
<feature type="transmembrane region" description="Helical" evidence="18">
    <location>
        <begin position="559"/>
        <end position="582"/>
    </location>
</feature>
<comment type="caution">
    <text evidence="21">The sequence shown here is derived from an EMBL/GenBank/DDBJ whole genome shotgun (WGS) entry which is preliminary data.</text>
</comment>
<dbReference type="FunFam" id="3.30.200.20:FF:000328">
    <property type="entry name" value="Leucine-rich repeat protein kinase family protein"/>
    <property type="match status" value="1"/>
</dbReference>
<dbReference type="PROSITE" id="PS51450">
    <property type="entry name" value="LRR"/>
    <property type="match status" value="1"/>
</dbReference>
<feature type="compositionally biased region" description="Basic and acidic residues" evidence="17">
    <location>
        <begin position="923"/>
        <end position="938"/>
    </location>
</feature>
<keyword evidence="13 18" id="KW-0472">Membrane</keyword>
<keyword evidence="10" id="KW-0418">Kinase</keyword>
<keyword evidence="6 18" id="KW-0812">Transmembrane</keyword>
<dbReference type="Gene3D" id="3.30.200.20">
    <property type="entry name" value="Phosphorylase Kinase, domain 1"/>
    <property type="match status" value="1"/>
</dbReference>
<evidence type="ECO:0000256" key="11">
    <source>
        <dbReference type="ARBA" id="ARBA00022840"/>
    </source>
</evidence>
<feature type="region of interest" description="Disordered" evidence="17">
    <location>
        <begin position="908"/>
        <end position="954"/>
    </location>
</feature>
<evidence type="ECO:0000256" key="13">
    <source>
        <dbReference type="ARBA" id="ARBA00023136"/>
    </source>
</evidence>
<evidence type="ECO:0000256" key="15">
    <source>
        <dbReference type="ARBA" id="ARBA00023180"/>
    </source>
</evidence>
<dbReference type="PROSITE" id="PS00107">
    <property type="entry name" value="PROTEIN_KINASE_ATP"/>
    <property type="match status" value="1"/>
</dbReference>
<evidence type="ECO:0000256" key="9">
    <source>
        <dbReference type="ARBA" id="ARBA00022741"/>
    </source>
</evidence>
<evidence type="ECO:0000313" key="22">
    <source>
        <dbReference type="Proteomes" id="UP001293593"/>
    </source>
</evidence>
<gene>
    <name evidence="21" type="ORF">QN277_020311</name>
</gene>
<evidence type="ECO:0000256" key="10">
    <source>
        <dbReference type="ARBA" id="ARBA00022777"/>
    </source>
</evidence>
<evidence type="ECO:0000256" key="2">
    <source>
        <dbReference type="ARBA" id="ARBA00012513"/>
    </source>
</evidence>
<evidence type="ECO:0000313" key="21">
    <source>
        <dbReference type="EMBL" id="KAK4271650.1"/>
    </source>
</evidence>
<evidence type="ECO:0000256" key="16">
    <source>
        <dbReference type="PROSITE-ProRule" id="PRU10141"/>
    </source>
</evidence>
<dbReference type="GO" id="GO:0004674">
    <property type="term" value="F:protein serine/threonine kinase activity"/>
    <property type="evidence" value="ECO:0007669"/>
    <property type="project" value="UniProtKB-KW"/>
</dbReference>
<keyword evidence="8" id="KW-0677">Repeat</keyword>
<evidence type="ECO:0000256" key="7">
    <source>
        <dbReference type="ARBA" id="ARBA00022729"/>
    </source>
</evidence>
<keyword evidence="3" id="KW-0723">Serine/threonine-protein kinase</keyword>
<dbReference type="SMART" id="SM00220">
    <property type="entry name" value="S_TKc"/>
    <property type="match status" value="1"/>
</dbReference>
<evidence type="ECO:0000256" key="14">
    <source>
        <dbReference type="ARBA" id="ARBA00023170"/>
    </source>
</evidence>
<dbReference type="GO" id="GO:0005524">
    <property type="term" value="F:ATP binding"/>
    <property type="evidence" value="ECO:0007669"/>
    <property type="project" value="UniProtKB-UniRule"/>
</dbReference>
<keyword evidence="15" id="KW-0325">Glycoprotein</keyword>
<dbReference type="InterPro" id="IPR017441">
    <property type="entry name" value="Protein_kinase_ATP_BS"/>
</dbReference>
<dbReference type="SUPFAM" id="SSF56112">
    <property type="entry name" value="Protein kinase-like (PK-like)"/>
    <property type="match status" value="1"/>
</dbReference>
<reference evidence="21" key="1">
    <citation type="submission" date="2023-10" db="EMBL/GenBank/DDBJ databases">
        <title>Chromosome-level genome of the transformable northern wattle, Acacia crassicarpa.</title>
        <authorList>
            <person name="Massaro I."/>
            <person name="Sinha N.R."/>
            <person name="Poethig S."/>
            <person name="Leichty A.R."/>
        </authorList>
    </citation>
    <scope>NUCLEOTIDE SEQUENCE</scope>
    <source>
        <strain evidence="21">Acra3RX</strain>
        <tissue evidence="21">Leaf</tissue>
    </source>
</reference>
<dbReference type="Gene3D" id="1.10.510.10">
    <property type="entry name" value="Transferase(Phosphotransferase) domain 1"/>
    <property type="match status" value="1"/>
</dbReference>
<evidence type="ECO:0000256" key="18">
    <source>
        <dbReference type="SAM" id="Phobius"/>
    </source>
</evidence>
<evidence type="ECO:0000256" key="8">
    <source>
        <dbReference type="ARBA" id="ARBA00022737"/>
    </source>
</evidence>
<comment type="subcellular location">
    <subcellularLocation>
        <location evidence="1">Membrane</location>
        <topology evidence="1">Single-pass type I membrane protein</topology>
    </subcellularLocation>
</comment>
<keyword evidence="9 16" id="KW-0547">Nucleotide-binding</keyword>
<dbReference type="InterPro" id="IPR008271">
    <property type="entry name" value="Ser/Thr_kinase_AS"/>
</dbReference>
<evidence type="ECO:0000256" key="19">
    <source>
        <dbReference type="SAM" id="SignalP"/>
    </source>
</evidence>
<organism evidence="21 22">
    <name type="scientific">Acacia crassicarpa</name>
    <name type="common">northern wattle</name>
    <dbReference type="NCBI Taxonomy" id="499986"/>
    <lineage>
        <taxon>Eukaryota</taxon>
        <taxon>Viridiplantae</taxon>
        <taxon>Streptophyta</taxon>
        <taxon>Embryophyta</taxon>
        <taxon>Tracheophyta</taxon>
        <taxon>Spermatophyta</taxon>
        <taxon>Magnoliopsida</taxon>
        <taxon>eudicotyledons</taxon>
        <taxon>Gunneridae</taxon>
        <taxon>Pentapetalae</taxon>
        <taxon>rosids</taxon>
        <taxon>fabids</taxon>
        <taxon>Fabales</taxon>
        <taxon>Fabaceae</taxon>
        <taxon>Caesalpinioideae</taxon>
        <taxon>mimosoid clade</taxon>
        <taxon>Acacieae</taxon>
        <taxon>Acacia</taxon>
    </lineage>
</organism>
<dbReference type="EMBL" id="JAWXYG010000005">
    <property type="protein sequence ID" value="KAK4271650.1"/>
    <property type="molecule type" value="Genomic_DNA"/>
</dbReference>